<sequence>MSNQTNQTQLPMDPDLANLPPIPGHITQVPEDIFEDFDRTLEWLEQYEGLATDGAIQPPDYDPSVLMADMGITDLVTAAPLSYDDMAALLPDEFFGDFDKKIEWLSQGGLHFGETSTDTNEPVVEEELTPPTGPTVTMTGALTGSSTSSSATPLADARNTPTDTPADTTKPAVRRSARVAQRLQASASSGAAMDPPNSDGVEHTGAVRVPTSRKPSTRGKQPVREVPMLTRHADTNSIPLGADNHDSIRLSTQARGGLSSNSEPLVPIPMPSTDAGQSSARMTLRQALAKIKALEALRREDMQRLNATQATVDLAESTKQREEAEHNATKHQLNQTEAQLAQLHRQLRHAWGEVGTLRDAQMNLGRKLAQNKTVITEVMMTKIHHELPMLQQAVRDGSQGDKGYG</sequence>
<dbReference type="Proteomes" id="UP000054771">
    <property type="component" value="Unassembled WGS sequence"/>
</dbReference>
<evidence type="ECO:0000256" key="1">
    <source>
        <dbReference type="SAM" id="Coils"/>
    </source>
</evidence>
<gene>
    <name evidence="3" type="ORF">ASPCAL05338</name>
</gene>
<feature type="region of interest" description="Disordered" evidence="2">
    <location>
        <begin position="113"/>
        <end position="222"/>
    </location>
</feature>
<dbReference type="OrthoDB" id="10643100at2759"/>
<accession>A0A0U5G3S9</accession>
<protein>
    <submittedName>
        <fullName evidence="3">Uncharacterized protein</fullName>
    </submittedName>
</protein>
<feature type="coiled-coil region" evidence="1">
    <location>
        <begin position="284"/>
        <end position="346"/>
    </location>
</feature>
<name>A0A0U5G3S9_ASPCI</name>
<proteinExistence type="predicted"/>
<reference evidence="4" key="1">
    <citation type="journal article" date="2016" name="Genome Announc.">
        <title>Draft genome sequences of fungus Aspergillus calidoustus.</title>
        <authorList>
            <person name="Horn F."/>
            <person name="Linde J."/>
            <person name="Mattern D.J."/>
            <person name="Walther G."/>
            <person name="Guthke R."/>
            <person name="Scherlach K."/>
            <person name="Martin K."/>
            <person name="Brakhage A.A."/>
            <person name="Petzke L."/>
            <person name="Valiante V."/>
        </authorList>
    </citation>
    <scope>NUCLEOTIDE SEQUENCE [LARGE SCALE GENOMIC DNA]</scope>
    <source>
        <strain evidence="4">SF006504</strain>
    </source>
</reference>
<evidence type="ECO:0000313" key="3">
    <source>
        <dbReference type="EMBL" id="CEL04207.1"/>
    </source>
</evidence>
<feature type="region of interest" description="Disordered" evidence="2">
    <location>
        <begin position="255"/>
        <end position="276"/>
    </location>
</feature>
<feature type="compositionally biased region" description="Low complexity" evidence="2">
    <location>
        <begin position="134"/>
        <end position="171"/>
    </location>
</feature>
<keyword evidence="1" id="KW-0175">Coiled coil</keyword>
<organism evidence="3 4">
    <name type="scientific">Aspergillus calidoustus</name>
    <dbReference type="NCBI Taxonomy" id="454130"/>
    <lineage>
        <taxon>Eukaryota</taxon>
        <taxon>Fungi</taxon>
        <taxon>Dikarya</taxon>
        <taxon>Ascomycota</taxon>
        <taxon>Pezizomycotina</taxon>
        <taxon>Eurotiomycetes</taxon>
        <taxon>Eurotiomycetidae</taxon>
        <taxon>Eurotiales</taxon>
        <taxon>Aspergillaceae</taxon>
        <taxon>Aspergillus</taxon>
        <taxon>Aspergillus subgen. Nidulantes</taxon>
    </lineage>
</organism>
<evidence type="ECO:0000313" key="4">
    <source>
        <dbReference type="Proteomes" id="UP000054771"/>
    </source>
</evidence>
<dbReference type="EMBL" id="CDMC01000004">
    <property type="protein sequence ID" value="CEL04207.1"/>
    <property type="molecule type" value="Genomic_DNA"/>
</dbReference>
<keyword evidence="4" id="KW-1185">Reference proteome</keyword>
<evidence type="ECO:0000256" key="2">
    <source>
        <dbReference type="SAM" id="MobiDB-lite"/>
    </source>
</evidence>
<dbReference type="AlphaFoldDB" id="A0A0U5G3S9"/>